<dbReference type="Gene3D" id="4.10.220.110">
    <property type="match status" value="1"/>
</dbReference>
<dbReference type="EMBL" id="JAEKFT010000025">
    <property type="protein sequence ID" value="MBT0963127.1"/>
    <property type="molecule type" value="Genomic_DNA"/>
</dbReference>
<dbReference type="InterPro" id="IPR028244">
    <property type="entry name" value="T6SS_Rhs_Vgr_dom"/>
</dbReference>
<dbReference type="RefSeq" id="WP_214363066.1">
    <property type="nucleotide sequence ID" value="NZ_JAEKFT010000025.1"/>
</dbReference>
<feature type="domain" description="Putative type VI secretion system Rhs element associated Vgr" evidence="4">
    <location>
        <begin position="384"/>
        <end position="486"/>
    </location>
</feature>
<dbReference type="InterPro" id="IPR018769">
    <property type="entry name" value="VgrG2_DUF2345"/>
</dbReference>
<dbReference type="Proteomes" id="UP000694660">
    <property type="component" value="Unassembled WGS sequence"/>
</dbReference>
<dbReference type="SUPFAM" id="SSF69255">
    <property type="entry name" value="gp5 N-terminal domain-like"/>
    <property type="match status" value="1"/>
</dbReference>
<comment type="caution">
    <text evidence="5">The sequence shown here is derived from an EMBL/GenBank/DDBJ whole genome shotgun (WGS) entry which is preliminary data.</text>
</comment>
<dbReference type="Pfam" id="PF04717">
    <property type="entry name" value="Phage_base_V"/>
    <property type="match status" value="1"/>
</dbReference>
<evidence type="ECO:0000259" key="4">
    <source>
        <dbReference type="Pfam" id="PF13296"/>
    </source>
</evidence>
<evidence type="ECO:0000259" key="3">
    <source>
        <dbReference type="Pfam" id="PF10106"/>
    </source>
</evidence>
<evidence type="ECO:0000256" key="1">
    <source>
        <dbReference type="SAM" id="MobiDB-lite"/>
    </source>
</evidence>
<evidence type="ECO:0000313" key="6">
    <source>
        <dbReference type="Proteomes" id="UP000694660"/>
    </source>
</evidence>
<keyword evidence="6" id="KW-1185">Reference proteome</keyword>
<reference evidence="6" key="1">
    <citation type="journal article" date="2022" name="ISME J.">
        <title>Genetic and phylogenetic analysis of dissimilatory iodate-reducing bacteria identifies potential niches across the world's oceans.</title>
        <authorList>
            <person name="Reyes-Umana V."/>
            <person name="Henning Z."/>
            <person name="Lee K."/>
            <person name="Barnum T.P."/>
            <person name="Coates J.D."/>
        </authorList>
    </citation>
    <scope>NUCLEOTIDE SEQUENCE [LARGE SCALE GENOMIC DNA]</scope>
    <source>
        <strain evidence="6">IR12</strain>
    </source>
</reference>
<gene>
    <name evidence="5" type="ORF">I8J34_18250</name>
</gene>
<feature type="region of interest" description="Disordered" evidence="1">
    <location>
        <begin position="202"/>
        <end position="230"/>
    </location>
</feature>
<accession>A0A944HCW5</accession>
<evidence type="ECO:0000259" key="2">
    <source>
        <dbReference type="Pfam" id="PF04717"/>
    </source>
</evidence>
<dbReference type="InterPro" id="IPR006531">
    <property type="entry name" value="Gp5/Vgr_OB"/>
</dbReference>
<sequence>EADRYARLMMEALEARHTTFVGRGTVRSLRPGTHVDLLDAPRALTATPRGPGGAPPDDSAEPPRFAVRQVTHIGINNLGAAPMATIAHRLGAAELFHDDSLDDAPDHSRADPFADGFTDALINSLDYPLGDPFIDPLIGPPSDSRPSSDHDTARNEGAAPQRAPKSLNAAGLSEVLALAAARGYANSFDALPAHLPWRPRLTDDTGARLNPRPTANGPTSAIVVGPQGETRPNGADEIWCDRLGRIKVRFLWQQGNTPDDCSSCWVRVGTRQAGPGMGWQMLPRIGQEVLVTFLGGDIDRPTVLGGLFNGRGEGGITPTPGGADAQAADRSVFEQATDHAPAAQGNLTAGNSPAWHGAAANEHRHSAALSGIRTKEFGAHGRFAGHNQLVFDDTDNQQRAALHSTQYASQLNLGHLIHQADNYRGSFRGTGAELRTDAWGALRAARGITLTTWAQPTDAEPAGDMAPAAALLGQADTLAQTLSKAATTHQTVPLAAAIGSTGANQSTLDPNAAPLKALHTVARGMADGTDFDAALADASQKNTATAGKLPHLTDAAIVLAARAGLGLVAGGHLQLSNGETLNLMSGEDTNLAVAGKARIHTGQAIGLVAGAIGPGENGAGITMIAAKDDIEMQAQSDEMKFQAKDEVTLSSITEHIDFAAGKRIVLAVEGGASITIDGGITVECPGTITVHASKKSFSGPVREEYGLPTFPQTVCKACLLAAMKAGSPFATMQ</sequence>
<dbReference type="Pfam" id="PF10106">
    <property type="entry name" value="DUF2345"/>
    <property type="match status" value="1"/>
</dbReference>
<dbReference type="Gene3D" id="2.40.50.230">
    <property type="entry name" value="Gp5 N-terminal domain"/>
    <property type="match status" value="1"/>
</dbReference>
<evidence type="ECO:0000313" key="5">
    <source>
        <dbReference type="EMBL" id="MBT0963127.1"/>
    </source>
</evidence>
<organism evidence="5 6">
    <name type="scientific">Denitromonas iodatirespirans</name>
    <dbReference type="NCBI Taxonomy" id="2795389"/>
    <lineage>
        <taxon>Bacteria</taxon>
        <taxon>Pseudomonadati</taxon>
        <taxon>Pseudomonadota</taxon>
        <taxon>Betaproteobacteria</taxon>
        <taxon>Rhodocyclales</taxon>
        <taxon>Zoogloeaceae</taxon>
        <taxon>Denitromonas</taxon>
    </lineage>
</organism>
<protein>
    <submittedName>
        <fullName evidence="5">Type VI secretion system tip protein VgrG</fullName>
    </submittedName>
</protein>
<feature type="region of interest" description="Disordered" evidence="1">
    <location>
        <begin position="133"/>
        <end position="166"/>
    </location>
</feature>
<feature type="domain" description="DUF2345" evidence="3">
    <location>
        <begin position="546"/>
        <end position="700"/>
    </location>
</feature>
<dbReference type="InterPro" id="IPR037026">
    <property type="entry name" value="Vgr_OB-fold_dom_sf"/>
</dbReference>
<dbReference type="Pfam" id="PF13296">
    <property type="entry name" value="T6SS_Vgr"/>
    <property type="match status" value="1"/>
</dbReference>
<proteinExistence type="predicted"/>
<dbReference type="Gene3D" id="2.30.110.50">
    <property type="match status" value="1"/>
</dbReference>
<feature type="domain" description="Gp5/Type VI secretion system Vgr protein OB-fold" evidence="2">
    <location>
        <begin position="241"/>
        <end position="308"/>
    </location>
</feature>
<dbReference type="AlphaFoldDB" id="A0A944HCW5"/>
<feature type="non-terminal residue" evidence="5">
    <location>
        <position position="1"/>
    </location>
</feature>
<dbReference type="SUPFAM" id="SSF69279">
    <property type="entry name" value="Phage tail proteins"/>
    <property type="match status" value="1"/>
</dbReference>
<name>A0A944HCW5_DENI1</name>